<sequence>MAALTAAVVGCTPSAGDDQKVITIFGEQGGQMDLNTNSFTRLLEDKFDVDIDFQTTGYDSGAATEARQISLAGGELPEAYMLVPWASQFTQAELQRYGDQGVVLPLNDLIEEHAPNIADALAAEKGFETLATAPDGTIWGLPQWNDCYHCSYPYKFWINTVWLENLGLAMPTTPDEFFDVMTAFKTQDPNGNGVADEIPITGSAQWSIVPYIMNAFIANSFNTGAGAASQPISLGLEGDTVQMQTMQDGWREGLKFLNRLWAAGLIDPAAFSQGGDTMQATGNSAEGVLVGGFTAIHPWIGVSIGQEDARDTQYDPLPPLEGVEGPITTYQLPSVPGATFAITKAADEVEQQVIMEMMDYIFTPEGHLLGEMGEENIGWRAPEEGDIALDPELEPCFVDLPLDEENEADYNGNWGPMAQVFDTVEWRNCQVQPLDIYTEEGAERRLFQATELYEGKESDANFPYWNLWVPAEEASELATLTTNIESNVATATAEFVTGVRDPNNDGDWNGYLDGLQGLGVDRYLEIWQAANDAS</sequence>
<dbReference type="PANTHER" id="PTHR43649">
    <property type="entry name" value="ARABINOSE-BINDING PROTEIN-RELATED"/>
    <property type="match status" value="1"/>
</dbReference>
<evidence type="ECO:0000256" key="1">
    <source>
        <dbReference type="ARBA" id="ARBA00022729"/>
    </source>
</evidence>
<dbReference type="Gene3D" id="3.40.190.10">
    <property type="entry name" value="Periplasmic binding protein-like II"/>
    <property type="match status" value="2"/>
</dbReference>
<dbReference type="PANTHER" id="PTHR43649:SF33">
    <property type="entry name" value="POLYGALACTURONAN_RHAMNOGALACTURONAN-BINDING PROTEIN YTCQ"/>
    <property type="match status" value="1"/>
</dbReference>
<name>A0AAU6SEI7_9MICO</name>
<proteinExistence type="predicted"/>
<organism evidence="2">
    <name type="scientific">Microbacterium sp. LWS13-1.2</name>
    <dbReference type="NCBI Taxonomy" id="3135264"/>
    <lineage>
        <taxon>Bacteria</taxon>
        <taxon>Bacillati</taxon>
        <taxon>Actinomycetota</taxon>
        <taxon>Actinomycetes</taxon>
        <taxon>Micrococcales</taxon>
        <taxon>Microbacteriaceae</taxon>
        <taxon>Microbacterium</taxon>
    </lineage>
</organism>
<accession>A0AAU6SEI7</accession>
<dbReference type="SUPFAM" id="SSF53850">
    <property type="entry name" value="Periplasmic binding protein-like II"/>
    <property type="match status" value="1"/>
</dbReference>
<reference evidence="2" key="1">
    <citation type="submission" date="2024-04" db="EMBL/GenBank/DDBJ databases">
        <authorList>
            <person name="Roder T."/>
            <person name="Oberhansli S."/>
            <person name="Kreuzer M."/>
        </authorList>
    </citation>
    <scope>NUCLEOTIDE SEQUENCE</scope>
    <source>
        <strain evidence="2">LWS13-1.2</strain>
    </source>
</reference>
<dbReference type="InterPro" id="IPR050490">
    <property type="entry name" value="Bact_solute-bd_prot1"/>
</dbReference>
<dbReference type="EMBL" id="CP151632">
    <property type="protein sequence ID" value="WZO35263.1"/>
    <property type="molecule type" value="Genomic_DNA"/>
</dbReference>
<evidence type="ECO:0000313" key="2">
    <source>
        <dbReference type="EMBL" id="WZO35263.1"/>
    </source>
</evidence>
<keyword evidence="1" id="KW-0732">Signal</keyword>
<dbReference type="AlphaFoldDB" id="A0AAU6SEI7"/>
<dbReference type="RefSeq" id="WP_349426101.1">
    <property type="nucleotide sequence ID" value="NZ_CP151632.1"/>
</dbReference>
<gene>
    <name evidence="2" type="ORF">MRBLWS13_002959</name>
</gene>
<protein>
    <submittedName>
        <fullName evidence="2">Extracellular solute-binding protein</fullName>
    </submittedName>
</protein>